<organism evidence="1">
    <name type="scientific">marine sediment metagenome</name>
    <dbReference type="NCBI Taxonomy" id="412755"/>
    <lineage>
        <taxon>unclassified sequences</taxon>
        <taxon>metagenomes</taxon>
        <taxon>ecological metagenomes</taxon>
    </lineage>
</organism>
<dbReference type="InterPro" id="IPR027434">
    <property type="entry name" value="Homing_endonucl"/>
</dbReference>
<sequence length="82" mass="9525">LALYSINEQGLLQIKDLIEEFGIKSRLSVGYGCRRNVLALIIRDFNQFNKQIGFNLKRKQDKLNKIIESRHPDSNQEPFGFS</sequence>
<feature type="non-terminal residue" evidence="1">
    <location>
        <position position="1"/>
    </location>
</feature>
<proteinExistence type="predicted"/>
<dbReference type="Gene3D" id="3.10.28.10">
    <property type="entry name" value="Homing endonucleases"/>
    <property type="match status" value="1"/>
</dbReference>
<reference evidence="1" key="1">
    <citation type="journal article" date="2014" name="Front. Microbiol.">
        <title>High frequency of phylogenetically diverse reductive dehalogenase-homologous genes in deep subseafloor sedimentary metagenomes.</title>
        <authorList>
            <person name="Kawai M."/>
            <person name="Futagami T."/>
            <person name="Toyoda A."/>
            <person name="Takaki Y."/>
            <person name="Nishi S."/>
            <person name="Hori S."/>
            <person name="Arai W."/>
            <person name="Tsubouchi T."/>
            <person name="Morono Y."/>
            <person name="Uchiyama I."/>
            <person name="Ito T."/>
            <person name="Fujiyama A."/>
            <person name="Inagaki F."/>
            <person name="Takami H."/>
        </authorList>
    </citation>
    <scope>NUCLEOTIDE SEQUENCE</scope>
    <source>
        <strain evidence="1">Expedition CK06-06</strain>
    </source>
</reference>
<gene>
    <name evidence="1" type="ORF">S12H4_52195</name>
</gene>
<dbReference type="AlphaFoldDB" id="X1UQY1"/>
<comment type="caution">
    <text evidence="1">The sequence shown here is derived from an EMBL/GenBank/DDBJ whole genome shotgun (WGS) entry which is preliminary data.</text>
</comment>
<dbReference type="EMBL" id="BARW01033085">
    <property type="protein sequence ID" value="GAJ05977.1"/>
    <property type="molecule type" value="Genomic_DNA"/>
</dbReference>
<evidence type="ECO:0000313" key="1">
    <source>
        <dbReference type="EMBL" id="GAJ05977.1"/>
    </source>
</evidence>
<name>X1UQY1_9ZZZZ</name>
<accession>X1UQY1</accession>
<evidence type="ECO:0008006" key="2">
    <source>
        <dbReference type="Google" id="ProtNLM"/>
    </source>
</evidence>
<protein>
    <recommendedName>
        <fullName evidence="2">Homing endonuclease LAGLIDADG domain-containing protein</fullName>
    </recommendedName>
</protein>